<keyword evidence="2" id="KW-1185">Reference proteome</keyword>
<gene>
    <name evidence="1" type="ORF">CYNAS_LOCUS2254</name>
</gene>
<comment type="caution">
    <text evidence="1">The sequence shown here is derived from an EMBL/GenBank/DDBJ whole genome shotgun (WGS) entry which is preliminary data.</text>
</comment>
<dbReference type="EMBL" id="CATQJL010000001">
    <property type="protein sequence ID" value="CAJ0590271.1"/>
    <property type="molecule type" value="Genomic_DNA"/>
</dbReference>
<dbReference type="AlphaFoldDB" id="A0AA36GIP1"/>
<protein>
    <submittedName>
        <fullName evidence="1">Uncharacterized protein</fullName>
    </submittedName>
</protein>
<proteinExistence type="predicted"/>
<sequence>MERVYVSSTRMRIFNHIFLLLTVLVVFSAATPFPMKFKPLPRCGVGLMPSPFKFKLPFKKNLKLKSGH</sequence>
<evidence type="ECO:0000313" key="1">
    <source>
        <dbReference type="EMBL" id="CAJ0590271.1"/>
    </source>
</evidence>
<name>A0AA36GIP1_CYLNA</name>
<reference evidence="1" key="1">
    <citation type="submission" date="2023-07" db="EMBL/GenBank/DDBJ databases">
        <authorList>
            <consortium name="CYATHOMIX"/>
        </authorList>
    </citation>
    <scope>NUCLEOTIDE SEQUENCE</scope>
    <source>
        <strain evidence="1">N/A</strain>
    </source>
</reference>
<evidence type="ECO:0000313" key="2">
    <source>
        <dbReference type="Proteomes" id="UP001176961"/>
    </source>
</evidence>
<accession>A0AA36GIP1</accession>
<organism evidence="1 2">
    <name type="scientific">Cylicocyclus nassatus</name>
    <name type="common">Nematode worm</name>
    <dbReference type="NCBI Taxonomy" id="53992"/>
    <lineage>
        <taxon>Eukaryota</taxon>
        <taxon>Metazoa</taxon>
        <taxon>Ecdysozoa</taxon>
        <taxon>Nematoda</taxon>
        <taxon>Chromadorea</taxon>
        <taxon>Rhabditida</taxon>
        <taxon>Rhabditina</taxon>
        <taxon>Rhabditomorpha</taxon>
        <taxon>Strongyloidea</taxon>
        <taxon>Strongylidae</taxon>
        <taxon>Cylicocyclus</taxon>
    </lineage>
</organism>
<dbReference type="Proteomes" id="UP001176961">
    <property type="component" value="Unassembled WGS sequence"/>
</dbReference>